<dbReference type="CDD" id="cd22157">
    <property type="entry name" value="F-box_AtFBW1-like"/>
    <property type="match status" value="1"/>
</dbReference>
<proteinExistence type="predicted"/>
<dbReference type="PROSITE" id="PS50181">
    <property type="entry name" value="FBOX"/>
    <property type="match status" value="1"/>
</dbReference>
<dbReference type="EMBL" id="CACVBM020001129">
    <property type="protein sequence ID" value="CAA7032912.1"/>
    <property type="molecule type" value="Genomic_DNA"/>
</dbReference>
<reference evidence="2" key="1">
    <citation type="submission" date="2020-01" db="EMBL/GenBank/DDBJ databases">
        <authorList>
            <person name="Mishra B."/>
        </authorList>
    </citation>
    <scope>NUCLEOTIDE SEQUENCE [LARGE SCALE GENOMIC DNA]</scope>
</reference>
<organism evidence="2 3">
    <name type="scientific">Microthlaspi erraticum</name>
    <dbReference type="NCBI Taxonomy" id="1685480"/>
    <lineage>
        <taxon>Eukaryota</taxon>
        <taxon>Viridiplantae</taxon>
        <taxon>Streptophyta</taxon>
        <taxon>Embryophyta</taxon>
        <taxon>Tracheophyta</taxon>
        <taxon>Spermatophyta</taxon>
        <taxon>Magnoliopsida</taxon>
        <taxon>eudicotyledons</taxon>
        <taxon>Gunneridae</taxon>
        <taxon>Pentapetalae</taxon>
        <taxon>rosids</taxon>
        <taxon>malvids</taxon>
        <taxon>Brassicales</taxon>
        <taxon>Brassicaceae</taxon>
        <taxon>Coluteocarpeae</taxon>
        <taxon>Microthlaspi</taxon>
    </lineage>
</organism>
<dbReference type="Pfam" id="PF00646">
    <property type="entry name" value="F-box"/>
    <property type="match status" value="1"/>
</dbReference>
<accession>A0A6D2IR23</accession>
<protein>
    <recommendedName>
        <fullName evidence="1">F-box domain-containing protein</fullName>
    </recommendedName>
</protein>
<evidence type="ECO:0000313" key="2">
    <source>
        <dbReference type="EMBL" id="CAA7032912.1"/>
    </source>
</evidence>
<dbReference type="InterPro" id="IPR036047">
    <property type="entry name" value="F-box-like_dom_sf"/>
</dbReference>
<dbReference type="SUPFAM" id="SSF81383">
    <property type="entry name" value="F-box domain"/>
    <property type="match status" value="1"/>
</dbReference>
<keyword evidence="3" id="KW-1185">Reference proteome</keyword>
<dbReference type="AlphaFoldDB" id="A0A6D2IR23"/>
<feature type="domain" description="F-box" evidence="1">
    <location>
        <begin position="1"/>
        <end position="47"/>
    </location>
</feature>
<dbReference type="NCBIfam" id="TIGR01640">
    <property type="entry name" value="F_box_assoc_1"/>
    <property type="match status" value="1"/>
</dbReference>
<dbReference type="Pfam" id="PF07734">
    <property type="entry name" value="FBA_1"/>
    <property type="match status" value="1"/>
</dbReference>
<dbReference type="InterPro" id="IPR001810">
    <property type="entry name" value="F-box_dom"/>
</dbReference>
<evidence type="ECO:0000259" key="1">
    <source>
        <dbReference type="PROSITE" id="PS50181"/>
    </source>
</evidence>
<evidence type="ECO:0000313" key="3">
    <source>
        <dbReference type="Proteomes" id="UP000467841"/>
    </source>
</evidence>
<dbReference type="SMART" id="SM00256">
    <property type="entry name" value="FBOX"/>
    <property type="match status" value="1"/>
</dbReference>
<dbReference type="OrthoDB" id="1023747at2759"/>
<dbReference type="PANTHER" id="PTHR31672">
    <property type="entry name" value="BNACNNG10540D PROTEIN"/>
    <property type="match status" value="1"/>
</dbReference>
<dbReference type="InterPro" id="IPR050796">
    <property type="entry name" value="SCF_F-box_component"/>
</dbReference>
<sequence length="216" mass="25101">MTMMSNLPMDLVEEILSRLPLKSMRSLRSTCKNWNALLKSQSFIKTRTDKEKAARKEGESQKIVLMDYNIYLMSIVFNGIHVDPSTERKGKLTCLDEQVKISQVFHCEGLLLCILRNDYRLVVLNPFSGETKWIETYCCPEDEKYKYALGYVNNTKNNSCRSHKILRFRDSEHCSWYDIYDFDSDLWRHLRVTPQWGTIVSGSHGVTINGTLTGVR</sequence>
<name>A0A6D2IR23_9BRAS</name>
<comment type="caution">
    <text evidence="2">The sequence shown here is derived from an EMBL/GenBank/DDBJ whole genome shotgun (WGS) entry which is preliminary data.</text>
</comment>
<gene>
    <name evidence="2" type="ORF">MERR_LOCUS20147</name>
</gene>
<dbReference type="InterPro" id="IPR017451">
    <property type="entry name" value="F-box-assoc_interact_dom"/>
</dbReference>
<dbReference type="InterPro" id="IPR006527">
    <property type="entry name" value="F-box-assoc_dom_typ1"/>
</dbReference>
<dbReference type="Proteomes" id="UP000467841">
    <property type="component" value="Unassembled WGS sequence"/>
</dbReference>
<dbReference type="Gene3D" id="1.20.1280.50">
    <property type="match status" value="1"/>
</dbReference>
<dbReference type="PANTHER" id="PTHR31672:SF13">
    <property type="entry name" value="F-BOX PROTEIN CPR30-LIKE"/>
    <property type="match status" value="1"/>
</dbReference>